<sequence length="423" mass="45017">MERAISLIGILIFFGLAYLFSVNRRAINWRTVAIGFLLQFLMGLFVLKLPIGYQIFKFIGDLVTGFLNFADAGAEFVFGADFREHFFAFKVMPTVIFFSGVIGLLYYLGVMQKIVGAIAGLMRRTMRTSGPETTSCAANIFIGQTEAPLMIKPFVGRVTLSELHAIMTGGFATVAGGVLAAYISFGINPEQLIAASVMNAPGALAMSKVFFPQTGKFSYDSVLDEELKEDEIARKEAGEEEVLIPPEAASTAKDPIGAIADGAIQGIQLVLAIMAILIAFLALIAAINAFLGWLGGLIGVPQLSMEFLLSYLLFPLAFIMGVPIADCANVAVFLGKKIILNEFIAYTDLAEAISNSAIGARAATIATFALCGFANLGSIGQQIGVIGGMVPRRRDDVARLGVRAMIAGSFTNFVSAAIAGLLT</sequence>
<reference evidence="11" key="1">
    <citation type="submission" date="2020-05" db="EMBL/GenBank/DDBJ databases">
        <authorList>
            <person name="Zhu T."/>
            <person name="Keshari N."/>
            <person name="Lu X."/>
        </authorList>
    </citation>
    <scope>NUCLEOTIDE SEQUENCE</scope>
    <source>
        <strain evidence="11">NK1-22</strain>
    </source>
</reference>
<evidence type="ECO:0000313" key="11">
    <source>
        <dbReference type="EMBL" id="WOB44687.1"/>
    </source>
</evidence>
<dbReference type="KEGG" id="tog:HNI00_17165"/>
<dbReference type="InterPro" id="IPR011657">
    <property type="entry name" value="CNT_C_dom"/>
</dbReference>
<organism evidence="11">
    <name type="scientific">Thermoleptolyngbya oregonensis NK1-22</name>
    <dbReference type="NCBI Taxonomy" id="2547457"/>
    <lineage>
        <taxon>Bacteria</taxon>
        <taxon>Bacillati</taxon>
        <taxon>Cyanobacteriota</taxon>
        <taxon>Cyanophyceae</taxon>
        <taxon>Oculatellales</taxon>
        <taxon>Oculatellaceae</taxon>
        <taxon>Thermoleptolyngbya</taxon>
    </lineage>
</organism>
<dbReference type="Pfam" id="PF07670">
    <property type="entry name" value="Gate"/>
    <property type="match status" value="1"/>
</dbReference>
<evidence type="ECO:0000259" key="10">
    <source>
        <dbReference type="Pfam" id="PF07670"/>
    </source>
</evidence>
<evidence type="ECO:0000256" key="6">
    <source>
        <dbReference type="ARBA" id="ARBA00023136"/>
    </source>
</evidence>
<name>A0AA96Y4M7_9CYAN</name>
<dbReference type="Pfam" id="PF07662">
    <property type="entry name" value="Nucleos_tra2_C"/>
    <property type="match status" value="1"/>
</dbReference>
<evidence type="ECO:0000256" key="2">
    <source>
        <dbReference type="ARBA" id="ARBA00009033"/>
    </source>
</evidence>
<feature type="domain" description="Nucleoside transporter/FeoB GTPase Gate" evidence="10">
    <location>
        <begin position="88"/>
        <end position="186"/>
    </location>
</feature>
<evidence type="ECO:0000259" key="8">
    <source>
        <dbReference type="Pfam" id="PF01773"/>
    </source>
</evidence>
<dbReference type="PANTHER" id="PTHR10590:SF4">
    <property type="entry name" value="SOLUTE CARRIER FAMILY 28 MEMBER 3"/>
    <property type="match status" value="1"/>
</dbReference>
<feature type="transmembrane region" description="Helical" evidence="7">
    <location>
        <begin position="86"/>
        <end position="108"/>
    </location>
</feature>
<evidence type="ECO:0000259" key="9">
    <source>
        <dbReference type="Pfam" id="PF07662"/>
    </source>
</evidence>
<feature type="domain" description="Concentrative nucleoside transporter C-terminal" evidence="9">
    <location>
        <begin position="192"/>
        <end position="420"/>
    </location>
</feature>
<keyword evidence="5 7" id="KW-1133">Transmembrane helix</keyword>
<accession>A0AA96Y4M7</accession>
<feature type="transmembrane region" description="Helical" evidence="7">
    <location>
        <begin position="269"/>
        <end position="291"/>
    </location>
</feature>
<gene>
    <name evidence="11" type="ORF">HNI00_17165</name>
</gene>
<feature type="transmembrane region" description="Helical" evidence="7">
    <location>
        <begin position="163"/>
        <end position="185"/>
    </location>
</feature>
<evidence type="ECO:0000256" key="1">
    <source>
        <dbReference type="ARBA" id="ARBA00004651"/>
    </source>
</evidence>
<evidence type="ECO:0000256" key="5">
    <source>
        <dbReference type="ARBA" id="ARBA00022989"/>
    </source>
</evidence>
<feature type="transmembrane region" description="Helical" evidence="7">
    <location>
        <begin position="400"/>
        <end position="422"/>
    </location>
</feature>
<dbReference type="InterPro" id="IPR011642">
    <property type="entry name" value="Gate_dom"/>
</dbReference>
<feature type="transmembrane region" description="Helical" evidence="7">
    <location>
        <begin position="29"/>
        <end position="47"/>
    </location>
</feature>
<feature type="transmembrane region" description="Helical" evidence="7">
    <location>
        <begin position="311"/>
        <end position="334"/>
    </location>
</feature>
<feature type="domain" description="Concentrative nucleoside transporter N-terminal" evidence="8">
    <location>
        <begin position="8"/>
        <end position="80"/>
    </location>
</feature>
<keyword evidence="4 7" id="KW-0812">Transmembrane</keyword>
<keyword evidence="3" id="KW-1003">Cell membrane</keyword>
<dbReference type="AlphaFoldDB" id="A0AA96Y4M7"/>
<dbReference type="InterPro" id="IPR002668">
    <property type="entry name" value="CNT_N_dom"/>
</dbReference>
<comment type="similarity">
    <text evidence="2">Belongs to the concentrative nucleoside transporter (CNT) (TC 2.A.41) family.</text>
</comment>
<dbReference type="Pfam" id="PF01773">
    <property type="entry name" value="Nucleos_tra2_N"/>
    <property type="match status" value="1"/>
</dbReference>
<dbReference type="GO" id="GO:0005886">
    <property type="term" value="C:plasma membrane"/>
    <property type="evidence" value="ECO:0007669"/>
    <property type="project" value="UniProtKB-SubCell"/>
</dbReference>
<dbReference type="InterPro" id="IPR008276">
    <property type="entry name" value="C_nuclsd_transpt"/>
</dbReference>
<dbReference type="RefSeq" id="WP_316787841.1">
    <property type="nucleotide sequence ID" value="NZ_CP053540.1"/>
</dbReference>
<dbReference type="PANTHER" id="PTHR10590">
    <property type="entry name" value="SODIUM/NUCLEOSIDE COTRANSPORTER"/>
    <property type="match status" value="1"/>
</dbReference>
<proteinExistence type="inferred from homology"/>
<keyword evidence="6 7" id="KW-0472">Membrane</keyword>
<dbReference type="GO" id="GO:0005415">
    <property type="term" value="F:nucleoside:sodium symporter activity"/>
    <property type="evidence" value="ECO:0007669"/>
    <property type="project" value="TreeGrafter"/>
</dbReference>
<evidence type="ECO:0000256" key="4">
    <source>
        <dbReference type="ARBA" id="ARBA00022692"/>
    </source>
</evidence>
<dbReference type="EMBL" id="CP053540">
    <property type="protein sequence ID" value="WOB44687.1"/>
    <property type="molecule type" value="Genomic_DNA"/>
</dbReference>
<evidence type="ECO:0000256" key="3">
    <source>
        <dbReference type="ARBA" id="ARBA00022475"/>
    </source>
</evidence>
<protein>
    <submittedName>
        <fullName evidence="11">NupC/NupG family nucleoside CNT transporter</fullName>
    </submittedName>
</protein>
<comment type="subcellular location">
    <subcellularLocation>
        <location evidence="1">Cell membrane</location>
        <topology evidence="1">Multi-pass membrane protein</topology>
    </subcellularLocation>
</comment>
<evidence type="ECO:0000256" key="7">
    <source>
        <dbReference type="SAM" id="Phobius"/>
    </source>
</evidence>